<dbReference type="GO" id="GO:0003677">
    <property type="term" value="F:DNA binding"/>
    <property type="evidence" value="ECO:0007669"/>
    <property type="project" value="InterPro"/>
</dbReference>
<dbReference type="InterPro" id="IPR029063">
    <property type="entry name" value="SAM-dependent_MTases_sf"/>
</dbReference>
<feature type="domain" description="DNA methylase N-4/N-6" evidence="4">
    <location>
        <begin position="146"/>
        <end position="213"/>
    </location>
</feature>
<dbReference type="PRINTS" id="PR00508">
    <property type="entry name" value="S21N4MTFRASE"/>
</dbReference>
<dbReference type="GO" id="GO:0009007">
    <property type="term" value="F:site-specific DNA-methyltransferase (adenine-specific) activity"/>
    <property type="evidence" value="ECO:0007669"/>
    <property type="project" value="TreeGrafter"/>
</dbReference>
<dbReference type="PANTHER" id="PTHR13370">
    <property type="entry name" value="RNA METHYLASE-RELATED"/>
    <property type="match status" value="1"/>
</dbReference>
<dbReference type="GO" id="GO:0032259">
    <property type="term" value="P:methylation"/>
    <property type="evidence" value="ECO:0007669"/>
    <property type="project" value="UniProtKB-KW"/>
</dbReference>
<evidence type="ECO:0000256" key="2">
    <source>
        <dbReference type="ARBA" id="ARBA00022603"/>
    </source>
</evidence>
<dbReference type="PANTHER" id="PTHR13370:SF3">
    <property type="entry name" value="TRNA (GUANINE(10)-N2)-METHYLTRANSFERASE HOMOLOG"/>
    <property type="match status" value="1"/>
</dbReference>
<dbReference type="InterPro" id="IPR002052">
    <property type="entry name" value="DNA_methylase_N6_adenine_CS"/>
</dbReference>
<reference evidence="5" key="1">
    <citation type="submission" date="2020-03" db="EMBL/GenBank/DDBJ databases">
        <title>The deep terrestrial virosphere.</title>
        <authorList>
            <person name="Holmfeldt K."/>
            <person name="Nilsson E."/>
            <person name="Simone D."/>
            <person name="Lopez-Fernandez M."/>
            <person name="Wu X."/>
            <person name="de Brujin I."/>
            <person name="Lundin D."/>
            <person name="Andersson A."/>
            <person name="Bertilsson S."/>
            <person name="Dopson M."/>
        </authorList>
    </citation>
    <scope>NUCLEOTIDE SEQUENCE</scope>
    <source>
        <strain evidence="5">MM415B04865</strain>
    </source>
</reference>
<keyword evidence="3 5" id="KW-0808">Transferase</keyword>
<dbReference type="Gene3D" id="3.40.50.150">
    <property type="entry name" value="Vaccinia Virus protein VP39"/>
    <property type="match status" value="1"/>
</dbReference>
<dbReference type="Pfam" id="PF01555">
    <property type="entry name" value="N6_N4_Mtase"/>
    <property type="match status" value="1"/>
</dbReference>
<dbReference type="PROSITE" id="PS00092">
    <property type="entry name" value="N6_MTASE"/>
    <property type="match status" value="1"/>
</dbReference>
<name>A0A6M3LAF6_9ZZZZ</name>
<evidence type="ECO:0000256" key="3">
    <source>
        <dbReference type="ARBA" id="ARBA00022679"/>
    </source>
</evidence>
<proteinExistence type="inferred from homology"/>
<dbReference type="InterPro" id="IPR002941">
    <property type="entry name" value="DNA_methylase_N4/N6"/>
</dbReference>
<dbReference type="AlphaFoldDB" id="A0A6M3LAF6"/>
<sequence length="223" mass="25361">MIDFNDLPQDKIYFQDDDVVIYCADCREILPKLPKVDLVLTDPPYGIGEAAGKNLSRGKWANPTNYGVEHWDDTPISQDLLDLAINCGNKAIVFGGNYYHLPPAKCWLIWDKENGANDFADCEMAWTNLNKAVRLLRYRWAGMLQGDMKNKEYRYHPTQKPLPVMKWCVQQAADVGLILDPFMGSGTTLRAALDLGRKCIGIEISEKYCEIAKNRLRQSVMKL</sequence>
<dbReference type="InterPro" id="IPR001091">
    <property type="entry name" value="RM_Methyltransferase"/>
</dbReference>
<keyword evidence="2 5" id="KW-0489">Methyltransferase</keyword>
<evidence type="ECO:0000259" key="4">
    <source>
        <dbReference type="Pfam" id="PF01555"/>
    </source>
</evidence>
<dbReference type="GO" id="GO:0005737">
    <property type="term" value="C:cytoplasm"/>
    <property type="evidence" value="ECO:0007669"/>
    <property type="project" value="TreeGrafter"/>
</dbReference>
<comment type="similarity">
    <text evidence="1">Belongs to the N(4)/N(6)-methyltransferase family.</text>
</comment>
<organism evidence="5">
    <name type="scientific">viral metagenome</name>
    <dbReference type="NCBI Taxonomy" id="1070528"/>
    <lineage>
        <taxon>unclassified sequences</taxon>
        <taxon>metagenomes</taxon>
        <taxon>organismal metagenomes</taxon>
    </lineage>
</organism>
<dbReference type="GO" id="GO:0008170">
    <property type="term" value="F:N-methyltransferase activity"/>
    <property type="evidence" value="ECO:0007669"/>
    <property type="project" value="InterPro"/>
</dbReference>
<evidence type="ECO:0000256" key="1">
    <source>
        <dbReference type="ARBA" id="ARBA00006594"/>
    </source>
</evidence>
<dbReference type="SUPFAM" id="SSF53335">
    <property type="entry name" value="S-adenosyl-L-methionine-dependent methyltransferases"/>
    <property type="match status" value="1"/>
</dbReference>
<dbReference type="EMBL" id="MT143038">
    <property type="protein sequence ID" value="QJA92107.1"/>
    <property type="molecule type" value="Genomic_DNA"/>
</dbReference>
<accession>A0A6M3LAF6</accession>
<protein>
    <submittedName>
        <fullName evidence="5">Putative methyltransferase</fullName>
    </submittedName>
</protein>
<gene>
    <name evidence="5" type="ORF">MM415B04865_0006</name>
</gene>
<evidence type="ECO:0000313" key="5">
    <source>
        <dbReference type="EMBL" id="QJA92107.1"/>
    </source>
</evidence>